<name>A0A382J985_9ZZZZ</name>
<evidence type="ECO:0000313" key="1">
    <source>
        <dbReference type="EMBL" id="SVC08650.1"/>
    </source>
</evidence>
<gene>
    <name evidence="1" type="ORF">METZ01_LOCUS261504</name>
</gene>
<sequence>MIMPEILTEFGAKVTCFVKNHARVTDDTAT</sequence>
<accession>A0A382J985</accession>
<reference evidence="1" key="1">
    <citation type="submission" date="2018-05" db="EMBL/GenBank/DDBJ databases">
        <authorList>
            <person name="Lanie J.A."/>
            <person name="Ng W.-L."/>
            <person name="Kazmierczak K.M."/>
            <person name="Andrzejewski T.M."/>
            <person name="Davidsen T.M."/>
            <person name="Wayne K.J."/>
            <person name="Tettelin H."/>
            <person name="Glass J.I."/>
            <person name="Rusch D."/>
            <person name="Podicherti R."/>
            <person name="Tsui H.-C.T."/>
            <person name="Winkler M.E."/>
        </authorList>
    </citation>
    <scope>NUCLEOTIDE SEQUENCE</scope>
</reference>
<dbReference type="EMBL" id="UINC01072769">
    <property type="protein sequence ID" value="SVC08650.1"/>
    <property type="molecule type" value="Genomic_DNA"/>
</dbReference>
<protein>
    <submittedName>
        <fullName evidence="1">Uncharacterized protein</fullName>
    </submittedName>
</protein>
<proteinExistence type="predicted"/>
<dbReference type="AlphaFoldDB" id="A0A382J985"/>
<organism evidence="1">
    <name type="scientific">marine metagenome</name>
    <dbReference type="NCBI Taxonomy" id="408172"/>
    <lineage>
        <taxon>unclassified sequences</taxon>
        <taxon>metagenomes</taxon>
        <taxon>ecological metagenomes</taxon>
    </lineage>
</organism>